<feature type="binding site" evidence="11">
    <location>
        <position position="116"/>
    </location>
    <ligand>
        <name>ATP</name>
        <dbReference type="ChEBI" id="CHEBI:30616"/>
    </ligand>
</feature>
<dbReference type="RefSeq" id="WP_057736079.1">
    <property type="nucleotide sequence ID" value="NZ_AZEG01000004.1"/>
</dbReference>
<evidence type="ECO:0000313" key="15">
    <source>
        <dbReference type="EMBL" id="KRL38410.1"/>
    </source>
</evidence>
<feature type="binding site" evidence="11">
    <location>
        <position position="45"/>
    </location>
    <ligand>
        <name>Mg(2+)</name>
        <dbReference type="ChEBI" id="CHEBI:18420"/>
    </ligand>
</feature>
<evidence type="ECO:0000256" key="7">
    <source>
        <dbReference type="ARBA" id="ARBA00022800"/>
    </source>
</evidence>
<feature type="binding site" evidence="11">
    <location>
        <position position="159"/>
    </location>
    <ligand>
        <name>ATP</name>
        <dbReference type="ChEBI" id="CHEBI:30616"/>
    </ligand>
</feature>
<dbReference type="GO" id="GO:0001680">
    <property type="term" value="P:tRNA 3'-terminal CCA addition"/>
    <property type="evidence" value="ECO:0007669"/>
    <property type="project" value="UniProtKB-UniRule"/>
</dbReference>
<comment type="cofactor">
    <cofactor evidence="1 11">
        <name>Mg(2+)</name>
        <dbReference type="ChEBI" id="CHEBI:18420"/>
    </cofactor>
</comment>
<dbReference type="InterPro" id="IPR023068">
    <property type="entry name" value="CCA-adding_enz_firmicutes"/>
</dbReference>
<evidence type="ECO:0000256" key="9">
    <source>
        <dbReference type="ARBA" id="ARBA00022842"/>
    </source>
</evidence>
<dbReference type="SUPFAM" id="SSF81301">
    <property type="entry name" value="Nucleotidyltransferase"/>
    <property type="match status" value="1"/>
</dbReference>
<dbReference type="GO" id="GO:0042245">
    <property type="term" value="P:RNA repair"/>
    <property type="evidence" value="ECO:0007669"/>
    <property type="project" value="UniProtKB-KW"/>
</dbReference>
<feature type="binding site" evidence="11">
    <location>
        <position position="32"/>
    </location>
    <ligand>
        <name>ATP</name>
        <dbReference type="ChEBI" id="CHEBI:30616"/>
    </ligand>
</feature>
<dbReference type="Gene3D" id="1.10.246.80">
    <property type="match status" value="1"/>
</dbReference>
<dbReference type="PATRIC" id="fig|1423812.3.peg.1718"/>
<keyword evidence="5 11" id="KW-0479">Metal-binding</keyword>
<dbReference type="InterPro" id="IPR032828">
    <property type="entry name" value="PolyA_RNA-bd"/>
</dbReference>
<feature type="binding site" evidence="11">
    <location>
        <position position="35"/>
    </location>
    <ligand>
        <name>CTP</name>
        <dbReference type="ChEBI" id="CHEBI:37563"/>
    </ligand>
</feature>
<comment type="subunit">
    <text evidence="11">Homodimer.</text>
</comment>
<evidence type="ECO:0000256" key="4">
    <source>
        <dbReference type="ARBA" id="ARBA00022695"/>
    </source>
</evidence>
<feature type="binding site" evidence="11">
    <location>
        <position position="165"/>
    </location>
    <ligand>
        <name>ATP</name>
        <dbReference type="ChEBI" id="CHEBI:30616"/>
    </ligand>
</feature>
<feature type="domain" description="tRNA nucleotidyltransferase/poly(A) polymerase RNA and SrmB- binding" evidence="13">
    <location>
        <begin position="174"/>
        <end position="228"/>
    </location>
</feature>
<dbReference type="GO" id="GO:0004810">
    <property type="term" value="F:CCA tRNA nucleotidyltransferase activity"/>
    <property type="evidence" value="ECO:0007669"/>
    <property type="project" value="UniProtKB-UniRule"/>
</dbReference>
<evidence type="ECO:0000256" key="11">
    <source>
        <dbReference type="HAMAP-Rule" id="MF_01263"/>
    </source>
</evidence>
<comment type="similarity">
    <text evidence="11">Belongs to the tRNA nucleotidyltransferase/poly(A) polymerase family. Bacterial CCA-adding enzyme type 3 subfamily.</text>
</comment>
<dbReference type="EMBL" id="AZEG01000004">
    <property type="protein sequence ID" value="KRL38410.1"/>
    <property type="molecule type" value="Genomic_DNA"/>
</dbReference>
<dbReference type="GO" id="GO:0005524">
    <property type="term" value="F:ATP binding"/>
    <property type="evidence" value="ECO:0007669"/>
    <property type="project" value="UniProtKB-UniRule"/>
</dbReference>
<protein>
    <recommendedName>
        <fullName evidence="11">CCA-adding enzyme</fullName>
        <ecNumber evidence="11">2.7.7.72</ecNumber>
    </recommendedName>
    <alternativeName>
        <fullName evidence="11">CCA tRNA nucleotidyltransferase</fullName>
    </alternativeName>
    <alternativeName>
        <fullName evidence="11">tRNA CCA-pyrophosphorylase</fullName>
    </alternativeName>
    <alternativeName>
        <fullName evidence="11">tRNA adenylyl-/cytidylyl- transferase</fullName>
    </alternativeName>
    <alternativeName>
        <fullName evidence="11">tRNA nucleotidyltransferase</fullName>
    </alternativeName>
    <alternativeName>
        <fullName evidence="11">tRNA-NT</fullName>
    </alternativeName>
</protein>
<evidence type="ECO:0000259" key="12">
    <source>
        <dbReference type="Pfam" id="PF01743"/>
    </source>
</evidence>
<evidence type="ECO:0000256" key="8">
    <source>
        <dbReference type="ARBA" id="ARBA00022840"/>
    </source>
</evidence>
<dbReference type="Proteomes" id="UP000051155">
    <property type="component" value="Unassembled WGS sequence"/>
</dbReference>
<keyword evidence="3 11" id="KW-0819">tRNA processing</keyword>
<dbReference type="Pfam" id="PF01743">
    <property type="entry name" value="PolyA_pol"/>
    <property type="match status" value="1"/>
</dbReference>
<evidence type="ECO:0000256" key="6">
    <source>
        <dbReference type="ARBA" id="ARBA00022741"/>
    </source>
</evidence>
<dbReference type="Gene3D" id="1.10.110.30">
    <property type="match status" value="1"/>
</dbReference>
<evidence type="ECO:0000259" key="13">
    <source>
        <dbReference type="Pfam" id="PF12627"/>
    </source>
</evidence>
<feature type="binding site" evidence="11">
    <location>
        <position position="168"/>
    </location>
    <ligand>
        <name>CTP</name>
        <dbReference type="ChEBI" id="CHEBI:37563"/>
    </ligand>
</feature>
<keyword evidence="10 11" id="KW-0694">RNA-binding</keyword>
<dbReference type="InterPro" id="IPR050264">
    <property type="entry name" value="Bact_CCA-adding_enz_type3_sf"/>
</dbReference>
<feature type="binding site" evidence="11">
    <location>
        <position position="165"/>
    </location>
    <ligand>
        <name>CTP</name>
        <dbReference type="ChEBI" id="CHEBI:37563"/>
    </ligand>
</feature>
<evidence type="ECO:0000256" key="10">
    <source>
        <dbReference type="ARBA" id="ARBA00022884"/>
    </source>
</evidence>
<dbReference type="OrthoDB" id="9805698at2"/>
<proteinExistence type="inferred from homology"/>
<evidence type="ECO:0000256" key="5">
    <source>
        <dbReference type="ARBA" id="ARBA00022723"/>
    </source>
</evidence>
<feature type="binding site" evidence="11">
    <location>
        <position position="35"/>
    </location>
    <ligand>
        <name>ATP</name>
        <dbReference type="ChEBI" id="CHEBI:30616"/>
    </ligand>
</feature>
<comment type="catalytic activity">
    <reaction evidence="11">
        <text>a tRNA precursor + 2 CTP + ATP = a tRNA with a 3' CCA end + 3 diphosphate</text>
        <dbReference type="Rhea" id="RHEA:14433"/>
        <dbReference type="Rhea" id="RHEA-COMP:10465"/>
        <dbReference type="Rhea" id="RHEA-COMP:10468"/>
        <dbReference type="ChEBI" id="CHEBI:30616"/>
        <dbReference type="ChEBI" id="CHEBI:33019"/>
        <dbReference type="ChEBI" id="CHEBI:37563"/>
        <dbReference type="ChEBI" id="CHEBI:74896"/>
        <dbReference type="ChEBI" id="CHEBI:83071"/>
        <dbReference type="EC" id="2.7.7.72"/>
    </reaction>
</comment>
<feature type="binding site" evidence="11">
    <location>
        <position position="162"/>
    </location>
    <ligand>
        <name>ATP</name>
        <dbReference type="ChEBI" id="CHEBI:30616"/>
    </ligand>
</feature>
<dbReference type="AlphaFoldDB" id="A0A0R1Q7N2"/>
<keyword evidence="9 11" id="KW-0460">Magnesium</keyword>
<reference evidence="15 16" key="1">
    <citation type="journal article" date="2015" name="Genome Announc.">
        <title>Expanding the biotechnology potential of lactobacilli through comparative genomics of 213 strains and associated genera.</title>
        <authorList>
            <person name="Sun Z."/>
            <person name="Harris H.M."/>
            <person name="McCann A."/>
            <person name="Guo C."/>
            <person name="Argimon S."/>
            <person name="Zhang W."/>
            <person name="Yang X."/>
            <person name="Jeffery I.B."/>
            <person name="Cooney J.C."/>
            <person name="Kagawa T.F."/>
            <person name="Liu W."/>
            <person name="Song Y."/>
            <person name="Salvetti E."/>
            <person name="Wrobel A."/>
            <person name="Rasinkangas P."/>
            <person name="Parkhill J."/>
            <person name="Rea M.C."/>
            <person name="O'Sullivan O."/>
            <person name="Ritari J."/>
            <person name="Douillard F.P."/>
            <person name="Paul Ross R."/>
            <person name="Yang R."/>
            <person name="Briner A.E."/>
            <person name="Felis G.E."/>
            <person name="de Vos W.M."/>
            <person name="Barrangou R."/>
            <person name="Klaenhammer T.R."/>
            <person name="Caufield P.W."/>
            <person name="Cui Y."/>
            <person name="Zhang H."/>
            <person name="O'Toole P.W."/>
        </authorList>
    </citation>
    <scope>NUCLEOTIDE SEQUENCE [LARGE SCALE GENOMIC DNA]</scope>
    <source>
        <strain evidence="15 16">DSM 19971</strain>
    </source>
</reference>
<feature type="binding site" evidence="11">
    <location>
        <position position="159"/>
    </location>
    <ligand>
        <name>CTP</name>
        <dbReference type="ChEBI" id="CHEBI:37563"/>
    </ligand>
</feature>
<keyword evidence="2 11" id="KW-0808">Transferase</keyword>
<dbReference type="GO" id="GO:0000287">
    <property type="term" value="F:magnesium ion binding"/>
    <property type="evidence" value="ECO:0007669"/>
    <property type="project" value="UniProtKB-UniRule"/>
</dbReference>
<dbReference type="NCBIfam" id="NF009814">
    <property type="entry name" value="PRK13299.1"/>
    <property type="match status" value="1"/>
</dbReference>
<gene>
    <name evidence="11" type="primary">cca</name>
    <name evidence="15" type="ORF">FD20_GL001610</name>
</gene>
<dbReference type="STRING" id="1423812.FD20_GL001610"/>
<keyword evidence="8 11" id="KW-0067">ATP-binding</keyword>
<keyword evidence="6 11" id="KW-0547">Nucleotide-binding</keyword>
<dbReference type="GO" id="GO:0000049">
    <property type="term" value="F:tRNA binding"/>
    <property type="evidence" value="ECO:0007669"/>
    <property type="project" value="UniProtKB-UniRule"/>
</dbReference>
<feature type="domain" description="Poly A polymerase head" evidence="12">
    <location>
        <begin position="27"/>
        <end position="147"/>
    </location>
</feature>
<dbReference type="Gene3D" id="3.30.460.10">
    <property type="entry name" value="Beta Polymerase, domain 2"/>
    <property type="match status" value="1"/>
</dbReference>
<keyword evidence="7 11" id="KW-0692">RNA repair</keyword>
<feature type="binding site" evidence="11">
    <location>
        <position position="47"/>
    </location>
    <ligand>
        <name>Mg(2+)</name>
        <dbReference type="ChEBI" id="CHEBI:18420"/>
    </ligand>
</feature>
<evidence type="ECO:0000259" key="14">
    <source>
        <dbReference type="Pfam" id="PF13735"/>
    </source>
</evidence>
<feature type="binding site" evidence="11">
    <location>
        <position position="116"/>
    </location>
    <ligand>
        <name>CTP</name>
        <dbReference type="ChEBI" id="CHEBI:37563"/>
    </ligand>
</feature>
<feature type="binding site" evidence="11">
    <location>
        <position position="168"/>
    </location>
    <ligand>
        <name>ATP</name>
        <dbReference type="ChEBI" id="CHEBI:30616"/>
    </ligand>
</feature>
<evidence type="ECO:0000313" key="16">
    <source>
        <dbReference type="Proteomes" id="UP000051155"/>
    </source>
</evidence>
<dbReference type="Pfam" id="PF12627">
    <property type="entry name" value="PolyA_pol_RNAbd"/>
    <property type="match status" value="1"/>
</dbReference>
<dbReference type="Gene3D" id="1.20.58.560">
    <property type="match status" value="1"/>
</dbReference>
<sequence length="404" mass="45972">MIVTNLPAEFEEAKEVLGAIQQAGFEAYFVGGSVRDTVLKFKIHDVDIATSAYPSEVKKIFKKTVDTGIEHGTVTVLDHGRAYEITTFRTESTYQDFRRPDHVEFVRSLKEDLKRRDLTINALAMRPDGEIIDLFNGLRDLKEGNIRAVGIAEKRFHEDALRMMRAVRFASQLDFAIEKNTLEAIRHNARLLQNVAVERIHVEWIKLLLGKNPKTALKDFLVTDLYRYCPLFADKKAIFEKMLTFENLQIGSEDAAWTLLCYLSNFSSSAVKKMLRAWKSSNDLIDNVTIATGVVDLIEQQKMNTWIYYKSGFHRLEIANEVATILGFGIDHAVLKENYAALPIKNKHEMKINGGTLIKNLRIKPGPQLGRVLTEIEHMVVTGKLENQTAVLLKAAKKQFEMEE</sequence>
<dbReference type="GO" id="GO:0160016">
    <property type="term" value="F:CCACCA tRNA nucleotidyltransferase activity"/>
    <property type="evidence" value="ECO:0007669"/>
    <property type="project" value="RHEA"/>
</dbReference>
<organism evidence="15 16">
    <name type="scientific">Liquorilactobacillus uvarum DSM 19971</name>
    <dbReference type="NCBI Taxonomy" id="1423812"/>
    <lineage>
        <taxon>Bacteria</taxon>
        <taxon>Bacillati</taxon>
        <taxon>Bacillota</taxon>
        <taxon>Bacilli</taxon>
        <taxon>Lactobacillales</taxon>
        <taxon>Lactobacillaceae</taxon>
        <taxon>Liquorilactobacillus</taxon>
    </lineage>
</organism>
<comment type="caution">
    <text evidence="15">The sequence shown here is derived from an EMBL/GenBank/DDBJ whole genome shotgun (WGS) entry which is preliminary data.</text>
</comment>
<dbReference type="InterPro" id="IPR002646">
    <property type="entry name" value="PolA_pol_head_dom"/>
</dbReference>
<feature type="domain" description="CCA-adding enzyme C-terminal" evidence="14">
    <location>
        <begin position="249"/>
        <end position="396"/>
    </location>
</feature>
<comment type="function">
    <text evidence="11">Catalyzes the addition and repair of the essential 3'-terminal CCA sequence in tRNAs without using a nucleic acid template. Adds these three nucleotides in the order of C, C, and A to the tRNA nucleotide-73, using CTP and ATP as substrates and producing inorganic pyrophosphate. tRNA 3'-terminal CCA addition is required both for tRNA processing and repair. Also involved in tRNA surveillance by mediating tandem CCA addition to generate a CCACCA at the 3' terminus of unstable tRNAs. While stable tRNAs receive only 3'-terminal CCA, unstable tRNAs are marked with CCACCA and rapidly degraded.</text>
</comment>
<dbReference type="InterPro" id="IPR043519">
    <property type="entry name" value="NT_sf"/>
</dbReference>
<dbReference type="InterPro" id="IPR032810">
    <property type="entry name" value="CCA-adding_enz_C"/>
</dbReference>
<dbReference type="CDD" id="cd05398">
    <property type="entry name" value="NT_ClassII-CCAase"/>
    <property type="match status" value="1"/>
</dbReference>
<name>A0A0R1Q7N2_9LACO</name>
<comment type="miscellaneous">
    <text evidence="11">A single active site specifically recognizes both ATP and CTP and is responsible for their addition.</text>
</comment>
<dbReference type="Pfam" id="PF13735">
    <property type="entry name" value="tRNA_NucTran2_2"/>
    <property type="match status" value="1"/>
</dbReference>
<accession>A0A0R1Q7N2</accession>
<dbReference type="PANTHER" id="PTHR46173">
    <property type="entry name" value="CCA TRNA NUCLEOTIDYLTRANSFERASE 1, MITOCHONDRIAL"/>
    <property type="match status" value="1"/>
</dbReference>
<evidence type="ECO:0000256" key="1">
    <source>
        <dbReference type="ARBA" id="ARBA00001946"/>
    </source>
</evidence>
<keyword evidence="16" id="KW-1185">Reference proteome</keyword>
<comment type="catalytic activity">
    <reaction evidence="11">
        <text>a tRNA with a 3' CCA end + 2 CTP + ATP = a tRNA with a 3' CCACCA end + 3 diphosphate</text>
        <dbReference type="Rhea" id="RHEA:76235"/>
        <dbReference type="Rhea" id="RHEA-COMP:10468"/>
        <dbReference type="Rhea" id="RHEA-COMP:18655"/>
        <dbReference type="ChEBI" id="CHEBI:30616"/>
        <dbReference type="ChEBI" id="CHEBI:33019"/>
        <dbReference type="ChEBI" id="CHEBI:37563"/>
        <dbReference type="ChEBI" id="CHEBI:83071"/>
        <dbReference type="ChEBI" id="CHEBI:195187"/>
    </reaction>
</comment>
<dbReference type="HAMAP" id="MF_01263">
    <property type="entry name" value="CCA_bact_type3"/>
    <property type="match status" value="1"/>
</dbReference>
<evidence type="ECO:0000256" key="3">
    <source>
        <dbReference type="ARBA" id="ARBA00022694"/>
    </source>
</evidence>
<feature type="binding site" evidence="11">
    <location>
        <position position="162"/>
    </location>
    <ligand>
        <name>CTP</name>
        <dbReference type="ChEBI" id="CHEBI:37563"/>
    </ligand>
</feature>
<dbReference type="SUPFAM" id="SSF81891">
    <property type="entry name" value="Poly A polymerase C-terminal region-like"/>
    <property type="match status" value="1"/>
</dbReference>
<keyword evidence="4 11" id="KW-0548">Nucleotidyltransferase</keyword>
<feature type="binding site" evidence="11">
    <location>
        <position position="32"/>
    </location>
    <ligand>
        <name>CTP</name>
        <dbReference type="ChEBI" id="CHEBI:37563"/>
    </ligand>
</feature>
<dbReference type="EC" id="2.7.7.72" evidence="11"/>
<evidence type="ECO:0000256" key="2">
    <source>
        <dbReference type="ARBA" id="ARBA00022679"/>
    </source>
</evidence>
<dbReference type="PANTHER" id="PTHR46173:SF1">
    <property type="entry name" value="CCA TRNA NUCLEOTIDYLTRANSFERASE 1, MITOCHONDRIAL"/>
    <property type="match status" value="1"/>
</dbReference>